<feature type="compositionally biased region" description="Basic and acidic residues" evidence="1">
    <location>
        <begin position="11"/>
        <end position="22"/>
    </location>
</feature>
<evidence type="ECO:0000313" key="2">
    <source>
        <dbReference type="EMBL" id="CAB4155775.1"/>
    </source>
</evidence>
<accession>A0A6J5PME6</accession>
<feature type="compositionally biased region" description="Basic residues" evidence="1">
    <location>
        <begin position="42"/>
        <end position="70"/>
    </location>
</feature>
<dbReference type="EMBL" id="LR796833">
    <property type="protein sequence ID" value="CAB4168794.1"/>
    <property type="molecule type" value="Genomic_DNA"/>
</dbReference>
<evidence type="ECO:0000313" key="6">
    <source>
        <dbReference type="EMBL" id="CAB4210286.1"/>
    </source>
</evidence>
<dbReference type="EMBL" id="LR797012">
    <property type="protein sequence ID" value="CAB4181308.1"/>
    <property type="molecule type" value="Genomic_DNA"/>
</dbReference>
<sequence>MKRASGGETETGDREWEQDEKKKNMRYTYESNVNDEAEERKHGGRAKKHVGKTHGMSAKHHAGRKARKSGGRAGSNMNPLSSAHAGTQAKGRHTVDID</sequence>
<dbReference type="EMBL" id="LR796633">
    <property type="protein sequence ID" value="CAB4155775.1"/>
    <property type="molecule type" value="Genomic_DNA"/>
</dbReference>
<reference evidence="3" key="1">
    <citation type="submission" date="2020-05" db="EMBL/GenBank/DDBJ databases">
        <authorList>
            <person name="Chiriac C."/>
            <person name="Salcher M."/>
            <person name="Ghai R."/>
            <person name="Kavagutti S V."/>
        </authorList>
    </citation>
    <scope>NUCLEOTIDE SEQUENCE</scope>
</reference>
<evidence type="ECO:0000313" key="4">
    <source>
        <dbReference type="EMBL" id="CAB4181308.1"/>
    </source>
</evidence>
<dbReference type="EMBL" id="LR797372">
    <property type="protein sequence ID" value="CAB4210286.1"/>
    <property type="molecule type" value="Genomic_DNA"/>
</dbReference>
<name>A0A6J5PME6_9CAUD</name>
<evidence type="ECO:0000256" key="1">
    <source>
        <dbReference type="SAM" id="MobiDB-lite"/>
    </source>
</evidence>
<proteinExistence type="predicted"/>
<organism evidence="3">
    <name type="scientific">uncultured Caudovirales phage</name>
    <dbReference type="NCBI Taxonomy" id="2100421"/>
    <lineage>
        <taxon>Viruses</taxon>
        <taxon>Duplodnaviria</taxon>
        <taxon>Heunggongvirae</taxon>
        <taxon>Uroviricota</taxon>
        <taxon>Caudoviricetes</taxon>
        <taxon>Peduoviridae</taxon>
        <taxon>Maltschvirus</taxon>
        <taxon>Maltschvirus maltsch</taxon>
    </lineage>
</organism>
<evidence type="ECO:0000313" key="3">
    <source>
        <dbReference type="EMBL" id="CAB4168794.1"/>
    </source>
</evidence>
<gene>
    <name evidence="4" type="ORF">UFOVP1069_28</name>
    <name evidence="5" type="ORF">UFOVP1301_39</name>
    <name evidence="6" type="ORF">UFOVP1415_2</name>
    <name evidence="2" type="ORF">UFOVP663_24</name>
    <name evidence="3" type="ORF">UFOVP894_72</name>
</gene>
<evidence type="ECO:0000313" key="5">
    <source>
        <dbReference type="EMBL" id="CAB4195860.1"/>
    </source>
</evidence>
<feature type="compositionally biased region" description="Polar residues" evidence="1">
    <location>
        <begin position="76"/>
        <end position="85"/>
    </location>
</feature>
<protein>
    <submittedName>
        <fullName evidence="3">Uncharacterized protein</fullName>
    </submittedName>
</protein>
<feature type="region of interest" description="Disordered" evidence="1">
    <location>
        <begin position="1"/>
        <end position="98"/>
    </location>
</feature>
<dbReference type="EMBL" id="LR797249">
    <property type="protein sequence ID" value="CAB4195860.1"/>
    <property type="molecule type" value="Genomic_DNA"/>
</dbReference>